<protein>
    <submittedName>
        <fullName evidence="2">Uncharacterized protein</fullName>
    </submittedName>
</protein>
<sequence>MYRLTKSQKHDLSLGGNTEAAINFIFETYPADGVDDIKKTINGDEKRYIGNPYRVRFKTLLTSFLGLPNRQFDKESEPEILNNFMGWNPGHSRWKNILTALFAIPLNVVITPSRLVVNLVKAVTELVPGLTYFALQALLLLTESAGKGLSRLFGKPGEIIGYVVLGLIQLLLYAAMAVTLLAYTVGQAFTSPIEFIRGIYETVKGSNLAYKAIFMFAAVGLVMAVYGTAFAFAWPVVVTKILPGAIAQLPLFVATLNNTFTTGAIVGFAVATVGPVLNKLVTGFTSWWHKPRAAQLESEKAELRDAETVFDPALAPEPGLEHNLSPAPEWLYSESQTPGNDVRIDMPEHWEPPVCAPQTVQEASHHIDMPDNVFSQPLSPPVPGAQKAAEDFVAIPIGGNSNSFYHHAPDEAPLEQPTKTCGIL</sequence>
<evidence type="ECO:0000313" key="2">
    <source>
        <dbReference type="EMBL" id="MFC3908362.1"/>
    </source>
</evidence>
<evidence type="ECO:0000256" key="1">
    <source>
        <dbReference type="SAM" id="Phobius"/>
    </source>
</evidence>
<gene>
    <name evidence="2" type="ORF">ACFORL_04640</name>
</gene>
<proteinExistence type="predicted"/>
<dbReference type="Proteomes" id="UP001595758">
    <property type="component" value="Unassembled WGS sequence"/>
</dbReference>
<name>A0ABV8CEI6_9GAMM</name>
<keyword evidence="1" id="KW-0812">Transmembrane</keyword>
<dbReference type="RefSeq" id="WP_382341564.1">
    <property type="nucleotide sequence ID" value="NZ_JBHSAB010000004.1"/>
</dbReference>
<keyword evidence="3" id="KW-1185">Reference proteome</keyword>
<organism evidence="2 3">
    <name type="scientific">Legionella dresdenensis</name>
    <dbReference type="NCBI Taxonomy" id="450200"/>
    <lineage>
        <taxon>Bacteria</taxon>
        <taxon>Pseudomonadati</taxon>
        <taxon>Pseudomonadota</taxon>
        <taxon>Gammaproteobacteria</taxon>
        <taxon>Legionellales</taxon>
        <taxon>Legionellaceae</taxon>
        <taxon>Legionella</taxon>
    </lineage>
</organism>
<comment type="caution">
    <text evidence="2">The sequence shown here is derived from an EMBL/GenBank/DDBJ whole genome shotgun (WGS) entry which is preliminary data.</text>
</comment>
<keyword evidence="1" id="KW-0472">Membrane</keyword>
<dbReference type="EMBL" id="JBHSAB010000004">
    <property type="protein sequence ID" value="MFC3908362.1"/>
    <property type="molecule type" value="Genomic_DNA"/>
</dbReference>
<feature type="transmembrane region" description="Helical" evidence="1">
    <location>
        <begin position="162"/>
        <end position="185"/>
    </location>
</feature>
<accession>A0ABV8CEI6</accession>
<reference evidence="3" key="1">
    <citation type="journal article" date="2019" name="Int. J. Syst. Evol. Microbiol.">
        <title>The Global Catalogue of Microorganisms (GCM) 10K type strain sequencing project: providing services to taxonomists for standard genome sequencing and annotation.</title>
        <authorList>
            <consortium name="The Broad Institute Genomics Platform"/>
            <consortium name="The Broad Institute Genome Sequencing Center for Infectious Disease"/>
            <person name="Wu L."/>
            <person name="Ma J."/>
        </authorList>
    </citation>
    <scope>NUCLEOTIDE SEQUENCE [LARGE SCALE GENOMIC DNA]</scope>
    <source>
        <strain evidence="3">CCUG 59858</strain>
    </source>
</reference>
<evidence type="ECO:0000313" key="3">
    <source>
        <dbReference type="Proteomes" id="UP001595758"/>
    </source>
</evidence>
<feature type="transmembrane region" description="Helical" evidence="1">
    <location>
        <begin position="212"/>
        <end position="237"/>
    </location>
</feature>
<feature type="transmembrane region" description="Helical" evidence="1">
    <location>
        <begin position="249"/>
        <end position="271"/>
    </location>
</feature>
<keyword evidence="1" id="KW-1133">Transmembrane helix</keyword>
<feature type="transmembrane region" description="Helical" evidence="1">
    <location>
        <begin position="122"/>
        <end position="141"/>
    </location>
</feature>